<comment type="caution">
    <text evidence="3">The sequence shown here is derived from an EMBL/GenBank/DDBJ whole genome shotgun (WGS) entry which is preliminary data.</text>
</comment>
<reference evidence="3" key="1">
    <citation type="journal article" date="2014" name="Int. J. Syst. Evol. Microbiol.">
        <title>Complete genome sequence of Corynebacterium casei LMG S-19264T (=DSM 44701T), isolated from a smear-ripened cheese.</title>
        <authorList>
            <consortium name="US DOE Joint Genome Institute (JGI-PGF)"/>
            <person name="Walter F."/>
            <person name="Albersmeier A."/>
            <person name="Kalinowski J."/>
            <person name="Ruckert C."/>
        </authorList>
    </citation>
    <scope>NUCLEOTIDE SEQUENCE</scope>
    <source>
        <strain evidence="3">KCTC 42651</strain>
    </source>
</reference>
<dbReference type="RefSeq" id="WP_189994984.1">
    <property type="nucleotide sequence ID" value="NZ_BMZS01000014.1"/>
</dbReference>
<evidence type="ECO:0000313" key="3">
    <source>
        <dbReference type="EMBL" id="GHD62185.1"/>
    </source>
</evidence>
<proteinExistence type="predicted"/>
<feature type="transmembrane region" description="Helical" evidence="1">
    <location>
        <begin position="176"/>
        <end position="195"/>
    </location>
</feature>
<evidence type="ECO:0000256" key="1">
    <source>
        <dbReference type="SAM" id="Phobius"/>
    </source>
</evidence>
<sequence>MGGFLRLLCLAAALAWLPGQPGWAAGDHGAAKTISVAPRSEARVGTRQFVLVYANRQIFEDRHLQLFGNVQRPKFDRPRLALFVEDFATAEPVVGGEVEATVNFLPESMSEVAPGVYVTEEVVLGGGRNEVEVAFTVAGETVTVPMLLVVAGGDSAETAASAAAVSAVKPVAIPSWLFVAAGLAVYAVAAGLFLLRRSRSAGTAAGPQHPH</sequence>
<feature type="signal peptide" evidence="2">
    <location>
        <begin position="1"/>
        <end position="24"/>
    </location>
</feature>
<keyword evidence="1" id="KW-0472">Membrane</keyword>
<name>A0A918XWS2_9PROT</name>
<gene>
    <name evidence="3" type="ORF">GCM10017083_50660</name>
</gene>
<evidence type="ECO:0000313" key="4">
    <source>
        <dbReference type="Proteomes" id="UP000630353"/>
    </source>
</evidence>
<dbReference type="EMBL" id="BMZS01000014">
    <property type="protein sequence ID" value="GHD62185.1"/>
    <property type="molecule type" value="Genomic_DNA"/>
</dbReference>
<keyword evidence="1" id="KW-0812">Transmembrane</keyword>
<keyword evidence="1" id="KW-1133">Transmembrane helix</keyword>
<evidence type="ECO:0000256" key="2">
    <source>
        <dbReference type="SAM" id="SignalP"/>
    </source>
</evidence>
<accession>A0A918XWS2</accession>
<dbReference type="Proteomes" id="UP000630353">
    <property type="component" value="Unassembled WGS sequence"/>
</dbReference>
<reference evidence="3" key="2">
    <citation type="submission" date="2020-09" db="EMBL/GenBank/DDBJ databases">
        <authorList>
            <person name="Sun Q."/>
            <person name="Kim S."/>
        </authorList>
    </citation>
    <scope>NUCLEOTIDE SEQUENCE</scope>
    <source>
        <strain evidence="3">KCTC 42651</strain>
    </source>
</reference>
<feature type="chain" id="PRO_5037070404" evidence="2">
    <location>
        <begin position="25"/>
        <end position="211"/>
    </location>
</feature>
<dbReference type="AlphaFoldDB" id="A0A918XWS2"/>
<keyword evidence="4" id="KW-1185">Reference proteome</keyword>
<protein>
    <submittedName>
        <fullName evidence="3">Uncharacterized protein</fullName>
    </submittedName>
</protein>
<organism evidence="3 4">
    <name type="scientific">Thalassobaculum fulvum</name>
    <dbReference type="NCBI Taxonomy" id="1633335"/>
    <lineage>
        <taxon>Bacteria</taxon>
        <taxon>Pseudomonadati</taxon>
        <taxon>Pseudomonadota</taxon>
        <taxon>Alphaproteobacteria</taxon>
        <taxon>Rhodospirillales</taxon>
        <taxon>Thalassobaculaceae</taxon>
        <taxon>Thalassobaculum</taxon>
    </lineage>
</organism>
<keyword evidence="2" id="KW-0732">Signal</keyword>